<feature type="domain" description="Cytochrome c-type biogenesis protein H TPR" evidence="8">
    <location>
        <begin position="128"/>
        <end position="257"/>
    </location>
</feature>
<keyword evidence="2" id="KW-0677">Repeat</keyword>
<dbReference type="InterPro" id="IPR011990">
    <property type="entry name" value="TPR-like_helical_dom_sf"/>
</dbReference>
<dbReference type="Gene3D" id="1.25.40.10">
    <property type="entry name" value="Tetratricopeptide repeat domain"/>
    <property type="match status" value="1"/>
</dbReference>
<keyword evidence="6" id="KW-0812">Transmembrane</keyword>
<dbReference type="InterPro" id="IPR056413">
    <property type="entry name" value="TPR_CcmH_CycH"/>
</dbReference>
<feature type="signal peptide" evidence="7">
    <location>
        <begin position="1"/>
        <end position="22"/>
    </location>
</feature>
<feature type="transmembrane region" description="Helical" evidence="6">
    <location>
        <begin position="95"/>
        <end position="115"/>
    </location>
</feature>
<evidence type="ECO:0000259" key="8">
    <source>
        <dbReference type="Pfam" id="PF23914"/>
    </source>
</evidence>
<keyword evidence="7" id="KW-0732">Signal</keyword>
<name>A0ABZ2I4L3_9HYPH</name>
<reference evidence="9 10" key="1">
    <citation type="submission" date="2024-02" db="EMBL/GenBank/DDBJ databases">
        <title>Complete genome sequence of Pelagibacterium nitratireducens ZH15.</title>
        <authorList>
            <person name="Zhao L.H."/>
        </authorList>
    </citation>
    <scope>NUCLEOTIDE SEQUENCE [LARGE SCALE GENOMIC DNA]</scope>
    <source>
        <strain evidence="9 10">ZH15</strain>
        <plasmid evidence="9 10">unnamed</plasmid>
    </source>
</reference>
<geneLocation type="plasmid" evidence="9 10">
    <name>unnamed</name>
</geneLocation>
<dbReference type="InterPro" id="IPR051263">
    <property type="entry name" value="C-type_cytochrome_biogenesis"/>
</dbReference>
<dbReference type="InterPro" id="IPR019734">
    <property type="entry name" value="TPR_rpt"/>
</dbReference>
<dbReference type="EMBL" id="CP146276">
    <property type="protein sequence ID" value="WWT34803.1"/>
    <property type="molecule type" value="Genomic_DNA"/>
</dbReference>
<evidence type="ECO:0000313" key="10">
    <source>
        <dbReference type="Proteomes" id="UP001369958"/>
    </source>
</evidence>
<keyword evidence="9" id="KW-0614">Plasmid</keyword>
<dbReference type="PANTHER" id="PTHR47870">
    <property type="entry name" value="CYTOCHROME C-TYPE BIOGENESIS PROTEIN CCMH"/>
    <property type="match status" value="1"/>
</dbReference>
<dbReference type="PANTHER" id="PTHR47870:SF1">
    <property type="entry name" value="CYTOCHROME C-TYPE BIOGENESIS PROTEIN CCMH"/>
    <property type="match status" value="1"/>
</dbReference>
<dbReference type="Pfam" id="PF23914">
    <property type="entry name" value="TPR_CcmH_CycH"/>
    <property type="match status" value="1"/>
</dbReference>
<keyword evidence="4 5" id="KW-0802">TPR repeat</keyword>
<dbReference type="NCBIfam" id="TIGR03142">
    <property type="entry name" value="cytochro_ccmI"/>
    <property type="match status" value="1"/>
</dbReference>
<comment type="subcellular location">
    <subcellularLocation>
        <location evidence="1">Cell envelope</location>
    </subcellularLocation>
</comment>
<sequence length="362" mass="39461">MNTNLFWMIALLVVLGSIAALAQSLRNSPLSSQEGTASDLMRAFFRDRLDWIDRDHEAGKISAGEATAARAELAREVLHQEREYSASGSGRSARVFMWSTLPAIALVALGLYVWIGRADLLSEPQASREAANQAAAMDIEAAIATVEERMEQDPGDVRGWILLAPIYIEQGRFIDAVAALRRVLALEPPTADRQTDLAEALILANDGAFDEETLRLLDNAIASDPLHVRSRFYLAGELTRMENYEDAAALWEELLAIATGEEAWVETARSGLAAAQAGRGGDMQQDDQINDTVRGMVDGLAARLDSGNGTAAGWIQLVRSRRQLDGPDAARADLERGLNALFGQDRALLEDFGREMGLVDQR</sequence>
<feature type="repeat" description="TPR" evidence="5">
    <location>
        <begin position="157"/>
        <end position="190"/>
    </location>
</feature>
<dbReference type="SUPFAM" id="SSF48452">
    <property type="entry name" value="TPR-like"/>
    <property type="match status" value="1"/>
</dbReference>
<gene>
    <name evidence="9" type="primary">ccmI</name>
    <name evidence="9" type="ORF">V6617_18900</name>
</gene>
<evidence type="ECO:0000256" key="7">
    <source>
        <dbReference type="SAM" id="SignalP"/>
    </source>
</evidence>
<dbReference type="RefSeq" id="WP_338610917.1">
    <property type="nucleotide sequence ID" value="NZ_CP146276.1"/>
</dbReference>
<evidence type="ECO:0000256" key="6">
    <source>
        <dbReference type="SAM" id="Phobius"/>
    </source>
</evidence>
<keyword evidence="3" id="KW-0201">Cytochrome c-type biogenesis</keyword>
<keyword evidence="10" id="KW-1185">Reference proteome</keyword>
<proteinExistence type="predicted"/>
<organism evidence="9 10">
    <name type="scientific">Pelagibacterium nitratireducens</name>
    <dbReference type="NCBI Taxonomy" id="1046114"/>
    <lineage>
        <taxon>Bacteria</taxon>
        <taxon>Pseudomonadati</taxon>
        <taxon>Pseudomonadota</taxon>
        <taxon>Alphaproteobacteria</taxon>
        <taxon>Hyphomicrobiales</taxon>
        <taxon>Devosiaceae</taxon>
        <taxon>Pelagibacterium</taxon>
    </lineage>
</organism>
<dbReference type="InterPro" id="IPR017560">
    <property type="entry name" value="Cyt_c_biogenesis_CcmI"/>
</dbReference>
<evidence type="ECO:0000256" key="3">
    <source>
        <dbReference type="ARBA" id="ARBA00022748"/>
    </source>
</evidence>
<accession>A0ABZ2I4L3</accession>
<evidence type="ECO:0000256" key="2">
    <source>
        <dbReference type="ARBA" id="ARBA00022737"/>
    </source>
</evidence>
<keyword evidence="6" id="KW-1133">Transmembrane helix</keyword>
<feature type="chain" id="PRO_5046921349" evidence="7">
    <location>
        <begin position="23"/>
        <end position="362"/>
    </location>
</feature>
<keyword evidence="6" id="KW-0472">Membrane</keyword>
<evidence type="ECO:0000256" key="4">
    <source>
        <dbReference type="ARBA" id="ARBA00022803"/>
    </source>
</evidence>
<dbReference type="PROSITE" id="PS50005">
    <property type="entry name" value="TPR"/>
    <property type="match status" value="1"/>
</dbReference>
<protein>
    <submittedName>
        <fullName evidence="9">C-type cytochrome biogenesis protein CcmI</fullName>
    </submittedName>
</protein>
<evidence type="ECO:0000256" key="1">
    <source>
        <dbReference type="ARBA" id="ARBA00004196"/>
    </source>
</evidence>
<dbReference type="Proteomes" id="UP001369958">
    <property type="component" value="Plasmid unnamed"/>
</dbReference>
<evidence type="ECO:0000313" key="9">
    <source>
        <dbReference type="EMBL" id="WWT34803.1"/>
    </source>
</evidence>
<evidence type="ECO:0000256" key="5">
    <source>
        <dbReference type="PROSITE-ProRule" id="PRU00339"/>
    </source>
</evidence>